<evidence type="ECO:0000256" key="11">
    <source>
        <dbReference type="SAM" id="MobiDB-lite"/>
    </source>
</evidence>
<evidence type="ECO:0000256" key="7">
    <source>
        <dbReference type="ARBA" id="ARBA00023277"/>
    </source>
</evidence>
<evidence type="ECO:0000256" key="9">
    <source>
        <dbReference type="ARBA" id="ARBA00031501"/>
    </source>
</evidence>
<dbReference type="PANTHER" id="PTHR32438">
    <property type="entry name" value="4-ALPHA-GLUCANOTRANSFERASE DPE1, CHLOROPLASTIC/AMYLOPLASTIC"/>
    <property type="match status" value="1"/>
</dbReference>
<dbReference type="InterPro" id="IPR048458">
    <property type="entry name" value="MalQ_N"/>
</dbReference>
<protein>
    <recommendedName>
        <fullName evidence="4 10">4-alpha-glucanotransferase</fullName>
        <ecNumber evidence="3 10">2.4.1.25</ecNumber>
    </recommendedName>
    <alternativeName>
        <fullName evidence="8 10">Amylomaltase</fullName>
    </alternativeName>
    <alternativeName>
        <fullName evidence="9 10">Disproportionating enzyme</fullName>
    </alternativeName>
</protein>
<keyword evidence="6 10" id="KW-0808">Transferase</keyword>
<dbReference type="GO" id="GO:0004134">
    <property type="term" value="F:4-alpha-glucanotransferase activity"/>
    <property type="evidence" value="ECO:0007669"/>
    <property type="project" value="UniProtKB-EC"/>
</dbReference>
<proteinExistence type="inferred from homology"/>
<dbReference type="InterPro" id="IPR003385">
    <property type="entry name" value="Glyco_hydro_77"/>
</dbReference>
<evidence type="ECO:0000256" key="8">
    <source>
        <dbReference type="ARBA" id="ARBA00031423"/>
    </source>
</evidence>
<evidence type="ECO:0000256" key="3">
    <source>
        <dbReference type="ARBA" id="ARBA00012560"/>
    </source>
</evidence>
<dbReference type="AlphaFoldDB" id="A0A7W7VWT6"/>
<evidence type="ECO:0000256" key="5">
    <source>
        <dbReference type="ARBA" id="ARBA00022676"/>
    </source>
</evidence>
<evidence type="ECO:0000256" key="4">
    <source>
        <dbReference type="ARBA" id="ARBA00020295"/>
    </source>
</evidence>
<gene>
    <name evidence="13" type="ORF">FHR34_004764</name>
</gene>
<evidence type="ECO:0000256" key="2">
    <source>
        <dbReference type="ARBA" id="ARBA00005684"/>
    </source>
</evidence>
<dbReference type="InterPro" id="IPR017853">
    <property type="entry name" value="GH"/>
</dbReference>
<dbReference type="Gene3D" id="3.20.20.80">
    <property type="entry name" value="Glycosidases"/>
    <property type="match status" value="1"/>
</dbReference>
<evidence type="ECO:0000256" key="6">
    <source>
        <dbReference type="ARBA" id="ARBA00022679"/>
    </source>
</evidence>
<comment type="caution">
    <text evidence="13">The sequence shown here is derived from an EMBL/GenBank/DDBJ whole genome shotgun (WGS) entry which is preliminary data.</text>
</comment>
<evidence type="ECO:0000256" key="10">
    <source>
        <dbReference type="RuleBase" id="RU361207"/>
    </source>
</evidence>
<dbReference type="PANTHER" id="PTHR32438:SF5">
    <property type="entry name" value="4-ALPHA-GLUCANOTRANSFERASE DPE1, CHLOROPLASTIC_AMYLOPLASTIC"/>
    <property type="match status" value="1"/>
</dbReference>
<dbReference type="Pfam" id="PF21226">
    <property type="entry name" value="MalQ_N"/>
    <property type="match status" value="1"/>
</dbReference>
<feature type="compositionally biased region" description="Basic and acidic residues" evidence="11">
    <location>
        <begin position="1"/>
        <end position="10"/>
    </location>
</feature>
<evidence type="ECO:0000256" key="1">
    <source>
        <dbReference type="ARBA" id="ARBA00000439"/>
    </source>
</evidence>
<dbReference type="SUPFAM" id="SSF51445">
    <property type="entry name" value="(Trans)glycosidases"/>
    <property type="match status" value="1"/>
</dbReference>
<comment type="similarity">
    <text evidence="2 10">Belongs to the disproportionating enzyme family.</text>
</comment>
<dbReference type="EMBL" id="JACHJV010000001">
    <property type="protein sequence ID" value="MBB4925771.1"/>
    <property type="molecule type" value="Genomic_DNA"/>
</dbReference>
<dbReference type="GO" id="GO:0005975">
    <property type="term" value="P:carbohydrate metabolic process"/>
    <property type="evidence" value="ECO:0007669"/>
    <property type="project" value="InterPro"/>
</dbReference>
<evidence type="ECO:0000313" key="14">
    <source>
        <dbReference type="Proteomes" id="UP000540506"/>
    </source>
</evidence>
<accession>A0A7W7VWT6</accession>
<comment type="catalytic activity">
    <reaction evidence="1 10">
        <text>Transfers a segment of a (1-&gt;4)-alpha-D-glucan to a new position in an acceptor, which may be glucose or a (1-&gt;4)-alpha-D-glucan.</text>
        <dbReference type="EC" id="2.4.1.25"/>
    </reaction>
</comment>
<name>A0A7W7VWT6_KITKI</name>
<keyword evidence="7 10" id="KW-0119">Carbohydrate metabolism</keyword>
<dbReference type="NCBIfam" id="TIGR00217">
    <property type="entry name" value="malQ"/>
    <property type="match status" value="1"/>
</dbReference>
<evidence type="ECO:0000259" key="12">
    <source>
        <dbReference type="Pfam" id="PF21226"/>
    </source>
</evidence>
<keyword evidence="5 10" id="KW-0328">Glycosyltransferase</keyword>
<feature type="region of interest" description="Disordered" evidence="11">
    <location>
        <begin position="1"/>
        <end position="51"/>
    </location>
</feature>
<dbReference type="Proteomes" id="UP000540506">
    <property type="component" value="Unassembled WGS sequence"/>
</dbReference>
<sequence>MAAYLDRPDENADEPSALMPGRGPDAAPAATRDQATDRPQGLARTAGEESPAPALIALAHAHGVDTDYDPGEGGPVQVGAATLIAVLTALGVDASSPQSVERELAAHRAAVTARLLPRCLVVRSGRRTALDVPAAARLRIALEDGGEWQLTPSRAHWLPPDLPLGRHTLHLELAGRGESTTLIVAPERLAPLTGRGWGLLAQLYSVLSERSWGMGDLGDLTELAQWSAGRLGADFLQINPLHAALPTLPGDPSPYRPSSRRFADPVHLRIEAVPEYAYVRPADRARLDELVQRGARLRAEVLAHDGLIDRDAVWTVKRAALELLHTVPRGPGRAAAYQAYLRREGAWLERYATWSALAEAHGSDWRHWPHGLRHPDSPQVAAARAELAAAVEFHRWLCWQLDEQLGAAQQAAEQAGMALGLIHDLAVGAHPDGADAWVLQDYLAAGISVGAPPDAFNAHGQDWGLPPWRPDALAAAGYAPYAELLRAAARHAGAIRIDHVMGLFRLWWVPEGRPPTEGTYVRYDAEAMLGVLALEAHRAGTAVIGEDLGTVEPGVREELTARGVLGTSVLWFERDWTGKEGTKGAPLAPERWRSGCLATLTTHDLPSTAARLSGEHVQLRHQLGLLARPLAEEEQAAASELADWRAELTRLGLLVEGERLDQAALYRFLLATPAELVGLWLPDTVGDPRPQNLPGTWDQYPNWRLPVADATGTPVTLEQLAAGPGVAELGGLLREGLGGLLRGRR</sequence>
<dbReference type="Pfam" id="PF02446">
    <property type="entry name" value="Glyco_hydro_77"/>
    <property type="match status" value="1"/>
</dbReference>
<feature type="domain" description="MalQ N-terminal beta-sandwich" evidence="12">
    <location>
        <begin position="116"/>
        <end position="186"/>
    </location>
</feature>
<evidence type="ECO:0000313" key="13">
    <source>
        <dbReference type="EMBL" id="MBB4925771.1"/>
    </source>
</evidence>
<reference evidence="13 14" key="1">
    <citation type="submission" date="2020-08" db="EMBL/GenBank/DDBJ databases">
        <title>Sequencing the genomes of 1000 actinobacteria strains.</title>
        <authorList>
            <person name="Klenk H.-P."/>
        </authorList>
    </citation>
    <scope>NUCLEOTIDE SEQUENCE [LARGE SCALE GENOMIC DNA]</scope>
    <source>
        <strain evidence="13 14">DSM 41654</strain>
    </source>
</reference>
<dbReference type="EC" id="2.4.1.25" evidence="3 10"/>
<keyword evidence="14" id="KW-1185">Reference proteome</keyword>
<organism evidence="13 14">
    <name type="scientific">Kitasatospora kifunensis</name>
    <name type="common">Streptomyces kifunensis</name>
    <dbReference type="NCBI Taxonomy" id="58351"/>
    <lineage>
        <taxon>Bacteria</taxon>
        <taxon>Bacillati</taxon>
        <taxon>Actinomycetota</taxon>
        <taxon>Actinomycetes</taxon>
        <taxon>Kitasatosporales</taxon>
        <taxon>Streptomycetaceae</taxon>
        <taxon>Kitasatospora</taxon>
    </lineage>
</organism>